<dbReference type="PROSITE" id="PS51253">
    <property type="entry name" value="HTH_CENPB"/>
    <property type="match status" value="1"/>
</dbReference>
<feature type="domain" description="HTH CENPB-type" evidence="2">
    <location>
        <begin position="64"/>
        <end position="139"/>
    </location>
</feature>
<proteinExistence type="predicted"/>
<dbReference type="InterPro" id="IPR050863">
    <property type="entry name" value="CenT-Element_Derived"/>
</dbReference>
<keyword evidence="1" id="KW-0238">DNA-binding</keyword>
<dbReference type="Pfam" id="PF03221">
    <property type="entry name" value="HTH_Tnp_Tc5"/>
    <property type="match status" value="1"/>
</dbReference>
<dbReference type="AlphaFoldDB" id="A0A1E4RNV2"/>
<dbReference type="SUPFAM" id="SSF46689">
    <property type="entry name" value="Homeodomain-like"/>
    <property type="match status" value="1"/>
</dbReference>
<dbReference type="Pfam" id="PF03184">
    <property type="entry name" value="DDE_1"/>
    <property type="match status" value="1"/>
</dbReference>
<reference evidence="4" key="1">
    <citation type="submission" date="2016-05" db="EMBL/GenBank/DDBJ databases">
        <title>Comparative genomics of biotechnologically important yeasts.</title>
        <authorList>
            <consortium name="DOE Joint Genome Institute"/>
            <person name="Riley R."/>
            <person name="Haridas S."/>
            <person name="Wolfe K.H."/>
            <person name="Lopes M.R."/>
            <person name="Hittinger C.T."/>
            <person name="Goker M."/>
            <person name="Salamov A."/>
            <person name="Wisecaver J."/>
            <person name="Long T.M."/>
            <person name="Aerts A.L."/>
            <person name="Barry K."/>
            <person name="Choi C."/>
            <person name="Clum A."/>
            <person name="Coughlan A.Y."/>
            <person name="Deshpande S."/>
            <person name="Douglass A.P."/>
            <person name="Hanson S.J."/>
            <person name="Klenk H.-P."/>
            <person name="Labutti K."/>
            <person name="Lapidus A."/>
            <person name="Lindquist E."/>
            <person name="Lipzen A."/>
            <person name="Meier-Kolthoff J.P."/>
            <person name="Ohm R.A."/>
            <person name="Otillar R.P."/>
            <person name="Pangilinan J."/>
            <person name="Peng Y."/>
            <person name="Rokas A."/>
            <person name="Rosa C.A."/>
            <person name="Scheuner C."/>
            <person name="Sibirny A.A."/>
            <person name="Slot J.C."/>
            <person name="Stielow J.B."/>
            <person name="Sun H."/>
            <person name="Kurtzman C.P."/>
            <person name="Blackwell M."/>
            <person name="Grigoriev I.V."/>
            <person name="Jeffries T.W."/>
        </authorList>
    </citation>
    <scope>NUCLEOTIDE SEQUENCE [LARGE SCALE GENOMIC DNA]</scope>
    <source>
        <strain evidence="4">NRRL Y-1933</strain>
    </source>
</reference>
<dbReference type="InterPro" id="IPR009057">
    <property type="entry name" value="Homeodomain-like_sf"/>
</dbReference>
<dbReference type="EMBL" id="KV454539">
    <property type="protein sequence ID" value="ODV68881.1"/>
    <property type="molecule type" value="Genomic_DNA"/>
</dbReference>
<dbReference type="InterPro" id="IPR006600">
    <property type="entry name" value="HTH_CenpB_DNA-bd_dom"/>
</dbReference>
<evidence type="ECO:0000256" key="1">
    <source>
        <dbReference type="ARBA" id="ARBA00023125"/>
    </source>
</evidence>
<evidence type="ECO:0000259" key="2">
    <source>
        <dbReference type="PROSITE" id="PS51253"/>
    </source>
</evidence>
<dbReference type="Proteomes" id="UP000095085">
    <property type="component" value="Unassembled WGS sequence"/>
</dbReference>
<evidence type="ECO:0000313" key="4">
    <source>
        <dbReference type="Proteomes" id="UP000095085"/>
    </source>
</evidence>
<organism evidence="3 4">
    <name type="scientific">Hyphopichia burtonii NRRL Y-1933</name>
    <dbReference type="NCBI Taxonomy" id="984485"/>
    <lineage>
        <taxon>Eukaryota</taxon>
        <taxon>Fungi</taxon>
        <taxon>Dikarya</taxon>
        <taxon>Ascomycota</taxon>
        <taxon>Saccharomycotina</taxon>
        <taxon>Pichiomycetes</taxon>
        <taxon>Debaryomycetaceae</taxon>
        <taxon>Hyphopichia</taxon>
    </lineage>
</organism>
<gene>
    <name evidence="3" type="ORF">HYPBUDRAFT_120729</name>
</gene>
<evidence type="ECO:0000313" key="3">
    <source>
        <dbReference type="EMBL" id="ODV68881.1"/>
    </source>
</evidence>
<feature type="non-terminal residue" evidence="3">
    <location>
        <position position="550"/>
    </location>
</feature>
<accession>A0A1E4RNV2</accession>
<dbReference type="GO" id="GO:0003677">
    <property type="term" value="F:DNA binding"/>
    <property type="evidence" value="ECO:0007669"/>
    <property type="project" value="UniProtKB-KW"/>
</dbReference>
<dbReference type="SMART" id="SM00674">
    <property type="entry name" value="CENPB"/>
    <property type="match status" value="1"/>
</dbReference>
<dbReference type="PANTHER" id="PTHR19303">
    <property type="entry name" value="TRANSPOSON"/>
    <property type="match status" value="1"/>
</dbReference>
<dbReference type="InterPro" id="IPR004875">
    <property type="entry name" value="DDE_SF_endonuclease_dom"/>
</dbReference>
<dbReference type="STRING" id="984485.A0A1E4RNV2"/>
<dbReference type="Gene3D" id="1.10.10.60">
    <property type="entry name" value="Homeodomain-like"/>
    <property type="match status" value="2"/>
</dbReference>
<dbReference type="OrthoDB" id="125347at2759"/>
<name>A0A1E4RNV2_9ASCO</name>
<protein>
    <submittedName>
        <fullName evidence="3">DDE-domain-containing protein</fullName>
    </submittedName>
</protein>
<keyword evidence="4" id="KW-1185">Reference proteome</keyword>
<dbReference type="PANTHER" id="PTHR19303:SF73">
    <property type="entry name" value="PROTEIN PDC2"/>
    <property type="match status" value="1"/>
</dbReference>
<dbReference type="GO" id="GO:0005634">
    <property type="term" value="C:nucleus"/>
    <property type="evidence" value="ECO:0007669"/>
    <property type="project" value="TreeGrafter"/>
</dbReference>
<dbReference type="RefSeq" id="XP_020077948.1">
    <property type="nucleotide sequence ID" value="XM_020219245.1"/>
</dbReference>
<sequence>MGYTIKQKIDICLKSESNPEMTQADLADWAKIQYRSEKAPSQTTISRILSSKNDLIASKETDFQLVRRRKQSNPLLRRILTEWITQAIWENIPITTPIIQLTANSIWTRLPNSEKDGNGVFNHKWCNHFVKRLNINLHGDNNAILSNPGQHKLNKVWKIDEKLDLKDYLNHLIEKENYRPQDIFTMDEFKLFYSLPLDQIFDVSSVDNGLKQSSFTTENSLTIMLGCNIDGSEKLTPLVVGKYDKFDISQSSHNNFKNLSSNNISKHNLMNKITESYQIFYKSNINKWITSSMFQNYLLALEHKLSNASPNRKIVIILDDSSSHRIINLQFKNIKLCYLKNNTNHKNPFSSMYNGDKFDYLPMSFGIVEEFKILYRLQQYLEMINIQRIHHKKEFKNNDSNHFLKANSITLNNFKTMVNGSNSDSVLSESDYQIPLIKVIEWVKRSWDSISKEKIFMSWKKTHLLNLNENWPSSDPVIANAANESLLPLNSITSNYNNYKSYDKLVEIMKYLNVVIPWNVDDLLGLVNERGKITLSYVSIEEIIGSCLLE</sequence>
<dbReference type="GeneID" id="30993795"/>